<sequence length="334" mass="37665">IELASFQRPLFPLLIPFPCCSWAFTLSFSLDVLGNIMKNITAKRSRARIVDKLLALGLVAERRELYKKRRKKLAPSSLPNEEESLNHFCQEDLEEEENLPEEESEEDEEKEEGSEAEQAHGGSVLSTQNLGQNLHQEGFSAPLLWLQNCLLRAADDREEVGCSQAVPLVPLTEENEEAMENEQFQQLLQKLRVRPPASGQETFWRIPAKLSPTQLRRMAASLSQPEEEEKLQPGLEPKVPREQGPEEAHQQEHRAHALRALLSARKKKAGLVSPEEEGTDGGKEQLKVAPKKRQLLDSDEEKEEDEGGTKAPELGAPGIQKKKRFQIEDDDESD</sequence>
<dbReference type="GO" id="GO:0003677">
    <property type="term" value="F:DNA binding"/>
    <property type="evidence" value="ECO:0007669"/>
    <property type="project" value="TreeGrafter"/>
</dbReference>
<comment type="similarity">
    <text evidence="1">Belongs to the timeless family.</text>
</comment>
<evidence type="ECO:0000259" key="3">
    <source>
        <dbReference type="Pfam" id="PF05029"/>
    </source>
</evidence>
<feature type="compositionally biased region" description="Acidic residues" evidence="2">
    <location>
        <begin position="91"/>
        <end position="115"/>
    </location>
</feature>
<dbReference type="KEGG" id="pcad:114484761"/>
<feature type="compositionally biased region" description="Acidic residues" evidence="2">
    <location>
        <begin position="297"/>
        <end position="306"/>
    </location>
</feature>
<protein>
    <submittedName>
        <fullName evidence="5">Protein timeless homolog</fullName>
    </submittedName>
</protein>
<dbReference type="InParanoid" id="A0A455AQR4"/>
<accession>A0A455AQR4</accession>
<dbReference type="Pfam" id="PF05029">
    <property type="entry name" value="TIMELESS_C"/>
    <property type="match status" value="1"/>
</dbReference>
<dbReference type="GO" id="GO:0043111">
    <property type="term" value="P:replication fork arrest"/>
    <property type="evidence" value="ECO:0007669"/>
    <property type="project" value="TreeGrafter"/>
</dbReference>
<dbReference type="GeneID" id="114484761"/>
<evidence type="ECO:0000256" key="2">
    <source>
        <dbReference type="SAM" id="MobiDB-lite"/>
    </source>
</evidence>
<dbReference type="InterPro" id="IPR007725">
    <property type="entry name" value="TIMELESS_C"/>
</dbReference>
<dbReference type="GO" id="GO:0006281">
    <property type="term" value="P:DNA repair"/>
    <property type="evidence" value="ECO:0007669"/>
    <property type="project" value="TreeGrafter"/>
</dbReference>
<feature type="non-terminal residue" evidence="5">
    <location>
        <position position="1"/>
    </location>
</feature>
<proteinExistence type="inferred from homology"/>
<dbReference type="PANTHER" id="PTHR22940">
    <property type="entry name" value="TIMEOUT/TIMELESS-2"/>
    <property type="match status" value="1"/>
</dbReference>
<keyword evidence="4" id="KW-1185">Reference proteome</keyword>
<evidence type="ECO:0000313" key="5">
    <source>
        <dbReference type="RefSeq" id="XP_028338907.1"/>
    </source>
</evidence>
<name>A0A455AQR4_PHYMC</name>
<feature type="region of interest" description="Disordered" evidence="2">
    <location>
        <begin position="217"/>
        <end position="334"/>
    </location>
</feature>
<dbReference type="InterPro" id="IPR044998">
    <property type="entry name" value="Timeless"/>
</dbReference>
<reference evidence="5" key="1">
    <citation type="submission" date="2025-08" db="UniProtKB">
        <authorList>
            <consortium name="RefSeq"/>
        </authorList>
    </citation>
    <scope>IDENTIFICATION</scope>
    <source>
        <tissue evidence="5">Muscle</tissue>
    </source>
</reference>
<evidence type="ECO:0000313" key="4">
    <source>
        <dbReference type="Proteomes" id="UP000248484"/>
    </source>
</evidence>
<dbReference type="AlphaFoldDB" id="A0A455AQR4"/>
<dbReference type="Proteomes" id="UP000248484">
    <property type="component" value="Unplaced"/>
</dbReference>
<evidence type="ECO:0000256" key="1">
    <source>
        <dbReference type="ARBA" id="ARBA00008174"/>
    </source>
</evidence>
<dbReference type="RefSeq" id="XP_028338907.1">
    <property type="nucleotide sequence ID" value="XM_028483106.1"/>
</dbReference>
<gene>
    <name evidence="5" type="primary">LOC114484761</name>
</gene>
<organism evidence="4 5">
    <name type="scientific">Physeter macrocephalus</name>
    <name type="common">Sperm whale</name>
    <name type="synonym">Physeter catodon</name>
    <dbReference type="NCBI Taxonomy" id="9755"/>
    <lineage>
        <taxon>Eukaryota</taxon>
        <taxon>Metazoa</taxon>
        <taxon>Chordata</taxon>
        <taxon>Craniata</taxon>
        <taxon>Vertebrata</taxon>
        <taxon>Euteleostomi</taxon>
        <taxon>Mammalia</taxon>
        <taxon>Eutheria</taxon>
        <taxon>Laurasiatheria</taxon>
        <taxon>Artiodactyla</taxon>
        <taxon>Whippomorpha</taxon>
        <taxon>Cetacea</taxon>
        <taxon>Odontoceti</taxon>
        <taxon>Physeteridae</taxon>
        <taxon>Physeter</taxon>
    </lineage>
</organism>
<dbReference type="PANTHER" id="PTHR22940:SF4">
    <property type="entry name" value="PROTEIN TIMELESS HOMOLOG"/>
    <property type="match status" value="1"/>
</dbReference>
<feature type="region of interest" description="Disordered" evidence="2">
    <location>
        <begin position="91"/>
        <end position="122"/>
    </location>
</feature>
<feature type="domain" description="Timeless C-terminal" evidence="3">
    <location>
        <begin position="130"/>
        <end position="216"/>
    </location>
</feature>
<dbReference type="GO" id="GO:0031298">
    <property type="term" value="C:replication fork protection complex"/>
    <property type="evidence" value="ECO:0007669"/>
    <property type="project" value="TreeGrafter"/>
</dbReference>
<dbReference type="GO" id="GO:0000076">
    <property type="term" value="P:DNA replication checkpoint signaling"/>
    <property type="evidence" value="ECO:0007669"/>
    <property type="project" value="TreeGrafter"/>
</dbReference>
<feature type="compositionally biased region" description="Basic and acidic residues" evidence="2">
    <location>
        <begin position="238"/>
        <end position="255"/>
    </location>
</feature>
<dbReference type="OrthoDB" id="310853at2759"/>